<protein>
    <submittedName>
        <fullName evidence="2">Uncharacterized protein</fullName>
    </submittedName>
</protein>
<dbReference type="Proteomes" id="UP001159364">
    <property type="component" value="Linkage Group LG08"/>
</dbReference>
<organism evidence="2 3">
    <name type="scientific">Erythroxylum novogranatense</name>
    <dbReference type="NCBI Taxonomy" id="1862640"/>
    <lineage>
        <taxon>Eukaryota</taxon>
        <taxon>Viridiplantae</taxon>
        <taxon>Streptophyta</taxon>
        <taxon>Embryophyta</taxon>
        <taxon>Tracheophyta</taxon>
        <taxon>Spermatophyta</taxon>
        <taxon>Magnoliopsida</taxon>
        <taxon>eudicotyledons</taxon>
        <taxon>Gunneridae</taxon>
        <taxon>Pentapetalae</taxon>
        <taxon>rosids</taxon>
        <taxon>fabids</taxon>
        <taxon>Malpighiales</taxon>
        <taxon>Erythroxylaceae</taxon>
        <taxon>Erythroxylum</taxon>
    </lineage>
</organism>
<dbReference type="EMBL" id="JAIWQS010000008">
    <property type="protein sequence ID" value="KAJ8900678.1"/>
    <property type="molecule type" value="Genomic_DNA"/>
</dbReference>
<feature type="compositionally biased region" description="Polar residues" evidence="1">
    <location>
        <begin position="30"/>
        <end position="39"/>
    </location>
</feature>
<dbReference type="PANTHER" id="PTHR34371">
    <property type="entry name" value="OS01G0551000 PROTEIN"/>
    <property type="match status" value="1"/>
</dbReference>
<comment type="caution">
    <text evidence="2">The sequence shown here is derived from an EMBL/GenBank/DDBJ whole genome shotgun (WGS) entry which is preliminary data.</text>
</comment>
<dbReference type="AlphaFoldDB" id="A0AAV8UDZ3"/>
<dbReference type="PANTHER" id="PTHR34371:SF2">
    <property type="entry name" value="DUF688 FAMILY PROTEIN"/>
    <property type="match status" value="1"/>
</dbReference>
<reference evidence="2 3" key="1">
    <citation type="submission" date="2021-09" db="EMBL/GenBank/DDBJ databases">
        <title>Genomic insights and catalytic innovation underlie evolution of tropane alkaloids biosynthesis.</title>
        <authorList>
            <person name="Wang Y.-J."/>
            <person name="Tian T."/>
            <person name="Huang J.-P."/>
            <person name="Huang S.-X."/>
        </authorList>
    </citation>
    <scope>NUCLEOTIDE SEQUENCE [LARGE SCALE GENOMIC DNA]</scope>
    <source>
        <strain evidence="2">KIB-2018</strain>
        <tissue evidence="2">Leaf</tissue>
    </source>
</reference>
<feature type="region of interest" description="Disordered" evidence="1">
    <location>
        <begin position="1"/>
        <end position="39"/>
    </location>
</feature>
<evidence type="ECO:0000256" key="1">
    <source>
        <dbReference type="SAM" id="MobiDB-lite"/>
    </source>
</evidence>
<name>A0AAV8UDZ3_9ROSI</name>
<gene>
    <name evidence="2" type="ORF">K2173_025455</name>
</gene>
<accession>A0AAV8UDZ3</accession>
<sequence length="241" mass="26944">MGSEETEPESSSTPRLPLLSNPFSRGLMQSPETSGALTPPFYSSASIPFRWEEEPGKPRHCTILANKTVDFTLKSLEPPPRLLMDACFAKRVSPTTVLEGPYVGKSSRFQSSSFRIIRRERLGSFRSCCSPEKHQLGAMVLNDYKRGLFGSWRWGMRAFKVKREVVGGSSHVFPSFVDREADNEEEDDNTNGLAKNKRITRSGSFSALSHARSPFWVTIYEGLKQVVPWKGSKGKKASFAT</sequence>
<evidence type="ECO:0000313" key="2">
    <source>
        <dbReference type="EMBL" id="KAJ8900678.1"/>
    </source>
</evidence>
<evidence type="ECO:0000313" key="3">
    <source>
        <dbReference type="Proteomes" id="UP001159364"/>
    </source>
</evidence>
<proteinExistence type="predicted"/>
<keyword evidence="3" id="KW-1185">Reference proteome</keyword>